<evidence type="ECO:0000256" key="1">
    <source>
        <dbReference type="ARBA" id="ARBA00022801"/>
    </source>
</evidence>
<dbReference type="PANTHER" id="PTHR48081">
    <property type="entry name" value="AB HYDROLASE SUPERFAMILY PROTEIN C4A8.06C"/>
    <property type="match status" value="1"/>
</dbReference>
<dbReference type="InterPro" id="IPR049492">
    <property type="entry name" value="BD-FAE-like_dom"/>
</dbReference>
<dbReference type="EMBL" id="QNRR01000007">
    <property type="protein sequence ID" value="RBP41517.1"/>
    <property type="molecule type" value="Genomic_DNA"/>
</dbReference>
<dbReference type="Proteomes" id="UP000253426">
    <property type="component" value="Unassembled WGS sequence"/>
</dbReference>
<gene>
    <name evidence="3" type="ORF">DES53_107350</name>
</gene>
<keyword evidence="1" id="KW-0378">Hydrolase</keyword>
<organism evidence="3 4">
    <name type="scientific">Roseimicrobium gellanilyticum</name>
    <dbReference type="NCBI Taxonomy" id="748857"/>
    <lineage>
        <taxon>Bacteria</taxon>
        <taxon>Pseudomonadati</taxon>
        <taxon>Verrucomicrobiota</taxon>
        <taxon>Verrucomicrobiia</taxon>
        <taxon>Verrucomicrobiales</taxon>
        <taxon>Verrucomicrobiaceae</taxon>
        <taxon>Roseimicrobium</taxon>
    </lineage>
</organism>
<proteinExistence type="predicted"/>
<dbReference type="Pfam" id="PF20434">
    <property type="entry name" value="BD-FAE"/>
    <property type="match status" value="1"/>
</dbReference>
<accession>A0A366HG61</accession>
<dbReference type="InterPro" id="IPR050300">
    <property type="entry name" value="GDXG_lipolytic_enzyme"/>
</dbReference>
<evidence type="ECO:0000313" key="3">
    <source>
        <dbReference type="EMBL" id="RBP41517.1"/>
    </source>
</evidence>
<dbReference type="GO" id="GO:0016787">
    <property type="term" value="F:hydrolase activity"/>
    <property type="evidence" value="ECO:0007669"/>
    <property type="project" value="UniProtKB-KW"/>
</dbReference>
<dbReference type="RefSeq" id="WP_170157251.1">
    <property type="nucleotide sequence ID" value="NZ_QNRR01000007.1"/>
</dbReference>
<evidence type="ECO:0000313" key="4">
    <source>
        <dbReference type="Proteomes" id="UP000253426"/>
    </source>
</evidence>
<dbReference type="SUPFAM" id="SSF53474">
    <property type="entry name" value="alpha/beta-Hydrolases"/>
    <property type="match status" value="1"/>
</dbReference>
<reference evidence="3 4" key="1">
    <citation type="submission" date="2018-06" db="EMBL/GenBank/DDBJ databases">
        <title>Genomic Encyclopedia of Type Strains, Phase IV (KMG-IV): sequencing the most valuable type-strain genomes for metagenomic binning, comparative biology and taxonomic classification.</title>
        <authorList>
            <person name="Goeker M."/>
        </authorList>
    </citation>
    <scope>NUCLEOTIDE SEQUENCE [LARGE SCALE GENOMIC DNA]</scope>
    <source>
        <strain evidence="3 4">DSM 25532</strain>
    </source>
</reference>
<sequence>MNLRLPQYARLLSWSLLLLIMGILTSCVGYIPPHSGESVHRDIVFARTPQRDLKLDLYVPETKTKEPPPVVIWMYGGSWKFGWKDIHVVLRDLSHHGFAVASIQYRFSKEAPFPAQLQDARAAVAWLQENGARYGVDGSRIGVSGESAGAHIAALLGVLDGPPDIRAVCAFSPPANLVALYEKHAWTGNQTIANLLRARLPAHNDLAAAASPTFNVRRGASPFLILHGRLDPLVPVQQSEELNDALHAHGVESTLKVFPNKAHWFSINQKEIAGVAKFFHRHLD</sequence>
<protein>
    <submittedName>
        <fullName evidence="3">Acetyl esterase/lipase</fullName>
    </submittedName>
</protein>
<keyword evidence="4" id="KW-1185">Reference proteome</keyword>
<dbReference type="PROSITE" id="PS51257">
    <property type="entry name" value="PROKAR_LIPOPROTEIN"/>
    <property type="match status" value="1"/>
</dbReference>
<dbReference type="PANTHER" id="PTHR48081:SF13">
    <property type="entry name" value="ALPHA_BETA HYDROLASE"/>
    <property type="match status" value="1"/>
</dbReference>
<dbReference type="AlphaFoldDB" id="A0A366HG61"/>
<feature type="domain" description="BD-FAE-like" evidence="2">
    <location>
        <begin position="55"/>
        <end position="246"/>
    </location>
</feature>
<dbReference type="Gene3D" id="3.40.50.1820">
    <property type="entry name" value="alpha/beta hydrolase"/>
    <property type="match status" value="1"/>
</dbReference>
<name>A0A366HG61_9BACT</name>
<comment type="caution">
    <text evidence="3">The sequence shown here is derived from an EMBL/GenBank/DDBJ whole genome shotgun (WGS) entry which is preliminary data.</text>
</comment>
<evidence type="ECO:0000259" key="2">
    <source>
        <dbReference type="Pfam" id="PF20434"/>
    </source>
</evidence>
<dbReference type="InterPro" id="IPR029058">
    <property type="entry name" value="AB_hydrolase_fold"/>
</dbReference>